<dbReference type="EMBL" id="KI536925">
    <property type="protein sequence ID" value="ESR40934.1"/>
    <property type="molecule type" value="Genomic_DNA"/>
</dbReference>
<gene>
    <name evidence="1" type="ORF">CICLE_v10027461mg</name>
</gene>
<proteinExistence type="predicted"/>
<evidence type="ECO:0000313" key="1">
    <source>
        <dbReference type="EMBL" id="ESR40934.1"/>
    </source>
</evidence>
<keyword evidence="2" id="KW-1185">Reference proteome</keyword>
<evidence type="ECO:0000313" key="2">
    <source>
        <dbReference type="Proteomes" id="UP000030687"/>
    </source>
</evidence>
<dbReference type="KEGG" id="cic:CICLE_v10027461mg"/>
<sequence>MEGIIPFVYRVIIQHRSAAAGQSTMADSWFSESPTLPYMRLPGDSGYMGLLPEPTNSPLSSSRHIASTGCLSALCFSTSRHAFS</sequence>
<reference evidence="1 2" key="1">
    <citation type="submission" date="2013-10" db="EMBL/GenBank/DDBJ databases">
        <authorList>
            <consortium name="International Citrus Genome Consortium"/>
            <person name="Jenkins J."/>
            <person name="Schmutz J."/>
            <person name="Prochnik S."/>
            <person name="Rokhsar D."/>
            <person name="Gmitter F."/>
            <person name="Ollitrault P."/>
            <person name="Machado M."/>
            <person name="Talon M."/>
            <person name="Wincker P."/>
            <person name="Jaillon O."/>
            <person name="Morgante M."/>
        </authorList>
    </citation>
    <scope>NUCLEOTIDE SEQUENCE</scope>
    <source>
        <strain evidence="2">cv. Clemenules</strain>
    </source>
</reference>
<dbReference type="Gramene" id="ESR40934">
    <property type="protein sequence ID" value="ESR40934"/>
    <property type="gene ID" value="CICLE_v10027461mg"/>
</dbReference>
<accession>V4UNC9</accession>
<protein>
    <submittedName>
        <fullName evidence="1">Uncharacterized protein</fullName>
    </submittedName>
</protein>
<dbReference type="PANTHER" id="PTHR34670:SF8">
    <property type="entry name" value="EXPRESSED PROTEIN"/>
    <property type="match status" value="1"/>
</dbReference>
<dbReference type="Proteomes" id="UP000030687">
    <property type="component" value="Unassembled WGS sequence"/>
</dbReference>
<dbReference type="InParanoid" id="V4UNC9"/>
<name>V4UNC9_CITCL</name>
<organism evidence="1 2">
    <name type="scientific">Citrus clementina</name>
    <name type="common">Clementine</name>
    <name type="synonym">Citrus deliciosa x Citrus sinensis</name>
    <dbReference type="NCBI Taxonomy" id="85681"/>
    <lineage>
        <taxon>Eukaryota</taxon>
        <taxon>Viridiplantae</taxon>
        <taxon>Streptophyta</taxon>
        <taxon>Embryophyta</taxon>
        <taxon>Tracheophyta</taxon>
        <taxon>Spermatophyta</taxon>
        <taxon>Magnoliopsida</taxon>
        <taxon>eudicotyledons</taxon>
        <taxon>Gunneridae</taxon>
        <taxon>Pentapetalae</taxon>
        <taxon>rosids</taxon>
        <taxon>malvids</taxon>
        <taxon>Sapindales</taxon>
        <taxon>Rutaceae</taxon>
        <taxon>Aurantioideae</taxon>
        <taxon>Citrus</taxon>
    </lineage>
</organism>
<dbReference type="AlphaFoldDB" id="V4UNC9"/>
<dbReference type="PANTHER" id="PTHR34670">
    <property type="entry name" value="EXPRESSED PROTEIN"/>
    <property type="match status" value="1"/>
</dbReference>
<dbReference type="OMA" id="RVIIQYR"/>